<name>A0A178LLM9_9PSED</name>
<accession>A0A178LLM9</accession>
<feature type="domain" description="DUF7168" evidence="2">
    <location>
        <begin position="44"/>
        <end position="182"/>
    </location>
</feature>
<reference evidence="3 4" key="1">
    <citation type="submission" date="2016-04" db="EMBL/GenBank/DDBJ databases">
        <title>Draft Genome Sequences of Staphylococcus capitis Strain H36, S. capitis Strain H65, S. cohnii Strain H62, S. hominis Strain H69, Mycobacterium iranicum Strain H39, Plantibacter sp. Strain H53, Pseudomonas oryzihabitans Strain H72, and Microbacterium sp. Strain H83, isolated from residential settings.</title>
        <authorList>
            <person name="Lymperopoulou D."/>
            <person name="Adams R.I."/>
            <person name="Lindow S."/>
            <person name="Coil D.A."/>
            <person name="Jospin G."/>
            <person name="Eisen J.A."/>
        </authorList>
    </citation>
    <scope>NUCLEOTIDE SEQUENCE [LARGE SCALE GENOMIC DNA]</scope>
    <source>
        <strain evidence="3 4">H72</strain>
    </source>
</reference>
<dbReference type="Pfam" id="PF10979">
    <property type="entry name" value="DUF2786"/>
    <property type="match status" value="1"/>
</dbReference>
<dbReference type="InterPro" id="IPR024498">
    <property type="entry name" value="DUF2786"/>
</dbReference>
<gene>
    <name evidence="3" type="ORF">A4V15_14035</name>
</gene>
<sequence>MDQDKALDKIKKCLRLAASSNPHEAAAAMRQARALMEKHGLGQADVDMADIVEHGARAGAKVNPTQWECNLAGAVARAYACRLIFMAGLGSWSFIGEMAEVASYTMTVLLRQIRQARRDYIGKALKRCKPATKTKRADVFCDAWVWSVRKLVMEFAGADLSPAVNAYVAKHHPELSTSKPTQRNPDTGRPITERALRDSAMGLLAAEGVQLNHGMTGAAPLALH</sequence>
<comment type="caution">
    <text evidence="3">The sequence shown here is derived from an EMBL/GenBank/DDBJ whole genome shotgun (WGS) entry which is preliminary data.</text>
</comment>
<dbReference type="RefSeq" id="WP_064307260.1">
    <property type="nucleotide sequence ID" value="NZ_LWCR01000006.1"/>
</dbReference>
<dbReference type="AlphaFoldDB" id="A0A178LLM9"/>
<feature type="domain" description="DUF2786" evidence="1">
    <location>
        <begin position="5"/>
        <end position="42"/>
    </location>
</feature>
<dbReference type="InterPro" id="IPR016868">
    <property type="entry name" value="Phage_B3_Orf5"/>
</dbReference>
<dbReference type="PIRSF" id="PIRSF028111">
    <property type="entry name" value="UCP028111"/>
    <property type="match status" value="1"/>
</dbReference>
<organism evidence="3 4">
    <name type="scientific">Pseudomonas oryzihabitans</name>
    <dbReference type="NCBI Taxonomy" id="47885"/>
    <lineage>
        <taxon>Bacteria</taxon>
        <taxon>Pseudomonadati</taxon>
        <taxon>Pseudomonadota</taxon>
        <taxon>Gammaproteobacteria</taxon>
        <taxon>Pseudomonadales</taxon>
        <taxon>Pseudomonadaceae</taxon>
        <taxon>Pseudomonas</taxon>
    </lineage>
</organism>
<dbReference type="Pfam" id="PF23771">
    <property type="entry name" value="DUF7168"/>
    <property type="match status" value="1"/>
</dbReference>
<dbReference type="OrthoDB" id="7275531at2"/>
<protein>
    <submittedName>
        <fullName evidence="3">Uncharacterized protein</fullName>
    </submittedName>
</protein>
<dbReference type="InterPro" id="IPR055592">
    <property type="entry name" value="DUF7168"/>
</dbReference>
<proteinExistence type="predicted"/>
<evidence type="ECO:0000259" key="1">
    <source>
        <dbReference type="Pfam" id="PF10979"/>
    </source>
</evidence>
<evidence type="ECO:0000313" key="3">
    <source>
        <dbReference type="EMBL" id="OAN31125.1"/>
    </source>
</evidence>
<evidence type="ECO:0000313" key="4">
    <source>
        <dbReference type="Proteomes" id="UP000078356"/>
    </source>
</evidence>
<evidence type="ECO:0000259" key="2">
    <source>
        <dbReference type="Pfam" id="PF23771"/>
    </source>
</evidence>
<dbReference type="Proteomes" id="UP000078356">
    <property type="component" value="Unassembled WGS sequence"/>
</dbReference>
<dbReference type="EMBL" id="LWCR01000006">
    <property type="protein sequence ID" value="OAN31125.1"/>
    <property type="molecule type" value="Genomic_DNA"/>
</dbReference>